<evidence type="ECO:0000259" key="9">
    <source>
        <dbReference type="Pfam" id="PF23188"/>
    </source>
</evidence>
<comment type="similarity">
    <text evidence="2">Belongs to the PIEZO (TC 1.A.75) family.</text>
</comment>
<keyword evidence="3 7" id="KW-0812">Transmembrane</keyword>
<feature type="compositionally biased region" description="Low complexity" evidence="6">
    <location>
        <begin position="1638"/>
        <end position="1647"/>
    </location>
</feature>
<feature type="compositionally biased region" description="Basic and acidic residues" evidence="6">
    <location>
        <begin position="1652"/>
        <end position="1662"/>
    </location>
</feature>
<dbReference type="InterPro" id="IPR027272">
    <property type="entry name" value="Piezo"/>
</dbReference>
<reference evidence="11" key="1">
    <citation type="submission" date="2015-08" db="EMBL/GenBank/DDBJ databases">
        <authorList>
            <person name="Babu N.S."/>
            <person name="Beckwith C.J."/>
            <person name="Beseler K.G."/>
            <person name="Brison A."/>
            <person name="Carone J.V."/>
            <person name="Caskin T.P."/>
            <person name="Diamond M."/>
            <person name="Durham M.E."/>
            <person name="Foxe J.M."/>
            <person name="Go M."/>
            <person name="Henderson B.A."/>
            <person name="Jones I.B."/>
            <person name="McGettigan J.A."/>
            <person name="Micheletti S.J."/>
            <person name="Nasrallah M.E."/>
            <person name="Ortiz D."/>
            <person name="Piller C.R."/>
            <person name="Privatt S.R."/>
            <person name="Schneider S.L."/>
            <person name="Sharp S."/>
            <person name="Smith T.C."/>
            <person name="Stanton J.D."/>
            <person name="Ullery H.E."/>
            <person name="Wilson R.J."/>
            <person name="Serrano M.G."/>
            <person name="Buck G."/>
            <person name="Lee V."/>
            <person name="Wang Y."/>
            <person name="Carvalho R."/>
            <person name="Voegtly L."/>
            <person name="Shi R."/>
            <person name="Duckworth R."/>
            <person name="Johnson A."/>
            <person name="Loviza R."/>
            <person name="Walstead R."/>
            <person name="Shah Z."/>
            <person name="Kiflezghi M."/>
            <person name="Wade K."/>
            <person name="Ball S.L."/>
            <person name="Bradley K.W."/>
            <person name="Asai D.J."/>
            <person name="Bowman C.A."/>
            <person name="Russell D.A."/>
            <person name="Pope W.H."/>
            <person name="Jacobs-Sera D."/>
            <person name="Hendrix R.W."/>
            <person name="Hatfull G.F."/>
        </authorList>
    </citation>
    <scope>NUCLEOTIDE SEQUENCE</scope>
</reference>
<keyword evidence="5 7" id="KW-0472">Membrane</keyword>
<name>A0A1D2AC04_AUXPR</name>
<feature type="transmembrane region" description="Helical" evidence="7">
    <location>
        <begin position="108"/>
        <end position="131"/>
    </location>
</feature>
<feature type="transmembrane region" description="Helical" evidence="7">
    <location>
        <begin position="1377"/>
        <end position="1397"/>
    </location>
</feature>
<dbReference type="GO" id="GO:0016020">
    <property type="term" value="C:membrane"/>
    <property type="evidence" value="ECO:0007669"/>
    <property type="project" value="UniProtKB-SubCell"/>
</dbReference>
<feature type="transmembrane region" description="Helical" evidence="7">
    <location>
        <begin position="36"/>
        <end position="54"/>
    </location>
</feature>
<feature type="transmembrane region" description="Helical" evidence="7">
    <location>
        <begin position="2671"/>
        <end position="2691"/>
    </location>
</feature>
<keyword evidence="4 7" id="KW-1133">Transmembrane helix</keyword>
<dbReference type="GO" id="GO:0042391">
    <property type="term" value="P:regulation of membrane potential"/>
    <property type="evidence" value="ECO:0007669"/>
    <property type="project" value="TreeGrafter"/>
</dbReference>
<proteinExistence type="inferred from homology"/>
<dbReference type="Pfam" id="PF24874">
    <property type="entry name" value="Piezo_THU9_anchor"/>
    <property type="match status" value="1"/>
</dbReference>
<feature type="transmembrane region" description="Helical" evidence="7">
    <location>
        <begin position="66"/>
        <end position="88"/>
    </location>
</feature>
<evidence type="ECO:0000256" key="2">
    <source>
        <dbReference type="ARBA" id="ARBA00007821"/>
    </source>
</evidence>
<evidence type="ECO:0000313" key="11">
    <source>
        <dbReference type="EMBL" id="JAT76712.1"/>
    </source>
</evidence>
<feature type="transmembrane region" description="Helical" evidence="7">
    <location>
        <begin position="2224"/>
        <end position="2244"/>
    </location>
</feature>
<comment type="subcellular location">
    <subcellularLocation>
        <location evidence="1">Membrane</location>
        <topology evidence="1">Multi-pass membrane protein</topology>
    </subcellularLocation>
</comment>
<feature type="transmembrane region" description="Helical" evidence="7">
    <location>
        <begin position="855"/>
        <end position="873"/>
    </location>
</feature>
<feature type="region of interest" description="Disordered" evidence="6">
    <location>
        <begin position="1063"/>
        <end position="1117"/>
    </location>
</feature>
<feature type="region of interest" description="Disordered" evidence="6">
    <location>
        <begin position="1904"/>
        <end position="1941"/>
    </location>
</feature>
<feature type="transmembrane region" description="Helical" evidence="7">
    <location>
        <begin position="416"/>
        <end position="435"/>
    </location>
</feature>
<feature type="transmembrane region" description="Helical" evidence="7">
    <location>
        <begin position="2372"/>
        <end position="2390"/>
    </location>
</feature>
<feature type="compositionally biased region" description="Pro residues" evidence="6">
    <location>
        <begin position="1663"/>
        <end position="1674"/>
    </location>
</feature>
<feature type="compositionally biased region" description="Polar residues" evidence="6">
    <location>
        <begin position="1931"/>
        <end position="1941"/>
    </location>
</feature>
<feature type="transmembrane region" description="Helical" evidence="7">
    <location>
        <begin position="652"/>
        <end position="673"/>
    </location>
</feature>
<protein>
    <recommendedName>
        <fullName evidence="12">Piezo non-specific cation channel R-Ras-binding domain-containing protein</fullName>
    </recommendedName>
</protein>
<feature type="compositionally biased region" description="Acidic residues" evidence="6">
    <location>
        <begin position="1539"/>
        <end position="1554"/>
    </location>
</feature>
<feature type="transmembrane region" description="Helical" evidence="7">
    <location>
        <begin position="372"/>
        <end position="396"/>
    </location>
</feature>
<feature type="transmembrane region" description="Helical" evidence="7">
    <location>
        <begin position="1189"/>
        <end position="1209"/>
    </location>
</feature>
<feature type="transmembrane region" description="Helical" evidence="7">
    <location>
        <begin position="885"/>
        <end position="905"/>
    </location>
</feature>
<feature type="transmembrane region" description="Helical" evidence="7">
    <location>
        <begin position="242"/>
        <end position="261"/>
    </location>
</feature>
<evidence type="ECO:0000259" key="10">
    <source>
        <dbReference type="Pfam" id="PF24874"/>
    </source>
</evidence>
<feature type="transmembrane region" description="Helical" evidence="7">
    <location>
        <begin position="334"/>
        <end position="360"/>
    </location>
</feature>
<evidence type="ECO:0000256" key="1">
    <source>
        <dbReference type="ARBA" id="ARBA00004141"/>
    </source>
</evidence>
<dbReference type="EMBL" id="GDKF01001910">
    <property type="protein sequence ID" value="JAT76712.1"/>
    <property type="molecule type" value="Transcribed_RNA"/>
</dbReference>
<feature type="transmembrane region" description="Helical" evidence="7">
    <location>
        <begin position="1763"/>
        <end position="1790"/>
    </location>
</feature>
<organism evidence="11">
    <name type="scientific">Auxenochlorella protothecoides</name>
    <name type="common">Green microalga</name>
    <name type="synonym">Chlorella protothecoides</name>
    <dbReference type="NCBI Taxonomy" id="3075"/>
    <lineage>
        <taxon>Eukaryota</taxon>
        <taxon>Viridiplantae</taxon>
        <taxon>Chlorophyta</taxon>
        <taxon>core chlorophytes</taxon>
        <taxon>Trebouxiophyceae</taxon>
        <taxon>Chlorellales</taxon>
        <taxon>Chlorellaceae</taxon>
        <taxon>Auxenochlorella</taxon>
    </lineage>
</organism>
<feature type="transmembrane region" description="Helical" evidence="7">
    <location>
        <begin position="1148"/>
        <end position="1177"/>
    </location>
</feature>
<dbReference type="InterPro" id="IPR056768">
    <property type="entry name" value="THU_Piezo"/>
</dbReference>
<evidence type="ECO:0000256" key="6">
    <source>
        <dbReference type="SAM" id="MobiDB-lite"/>
    </source>
</evidence>
<feature type="transmembrane region" description="Helical" evidence="7">
    <location>
        <begin position="495"/>
        <end position="514"/>
    </location>
</feature>
<gene>
    <name evidence="11" type="ORF">g.22926</name>
</gene>
<feature type="transmembrane region" description="Helical" evidence="7">
    <location>
        <begin position="832"/>
        <end position="849"/>
    </location>
</feature>
<accession>A0A1D2AC04</accession>
<feature type="region of interest" description="Disordered" evidence="6">
    <location>
        <begin position="1539"/>
        <end position="1729"/>
    </location>
</feature>
<feature type="transmembrane region" description="Helical" evidence="7">
    <location>
        <begin position="1839"/>
        <end position="1859"/>
    </location>
</feature>
<evidence type="ECO:0000256" key="5">
    <source>
        <dbReference type="ARBA" id="ARBA00023136"/>
    </source>
</evidence>
<feature type="transmembrane region" description="Helical" evidence="7">
    <location>
        <begin position="520"/>
        <end position="537"/>
    </location>
</feature>
<dbReference type="PANTHER" id="PTHR13167">
    <property type="entry name" value="PIEZO-TYPE MECHANOSENSITIVE ION CHANNEL COMPONENT"/>
    <property type="match status" value="1"/>
</dbReference>
<feature type="transmembrane region" description="Helical" evidence="7">
    <location>
        <begin position="2192"/>
        <end position="2212"/>
    </location>
</feature>
<evidence type="ECO:0000256" key="4">
    <source>
        <dbReference type="ARBA" id="ARBA00022989"/>
    </source>
</evidence>
<feature type="domain" description="Piezo transmembrane helical unit" evidence="9">
    <location>
        <begin position="1759"/>
        <end position="1867"/>
    </location>
</feature>
<feature type="transmembrane region" description="Helical" evidence="7">
    <location>
        <begin position="176"/>
        <end position="205"/>
    </location>
</feature>
<sequence>MAGGSGPRTSSLGALVPTTATSLLLLAAFINQGVIGLAILIFAEVWSVLLAPLASRARAIGTSKQLWRGLTGLTWVIALLTLASQLAYTTNVPALETVLRLLGLTRVTGARGLFQATAPIVLTLTASWLQLKSLNALQSSMARQSSEGFELLSLTQAGLWTGQRAPGTSLTTSDTLCLLCLAAAAAAAPCLLTLPLLLGLAWLSWRGSGMGGGAPGPTLALQLYAGAILLLHYAWQLGLHRIAALGSMAQLLGVVDVGAWGELGAATRLRCLALLALFAAAGAVALQRGSGNGGDGGQRRGSTVLRALGRVLPTTSVAVAHLLVGLVARPAVLSSALVGLALVQPSLAGAAFLLASLPGLIADAPHASPGPLAALALGLQAWAAVCHVATSLLPLLDVGRIPRLLGVIPLTPEGHAAGVLAATLCLAAGAAAVAGRAALQRYDRSGAGGDDASAPLLATHAPTEGASAPAPAPPPASTVSPVRVRASAPWRATRAAALAGAWYLGLGAVGAAQFCVGVSRYDLAHALYLLGALWTLGRRAARLRPRLAQEGGAHAHAHALLRVGLAAHTAAVYAAWLARAALPGAAWLRWRGWSWLGVGPGLGAREALPLLGLAALAAAHDALGRRVEASRDPGGGPPRSLLLDWQYPGTAWLSHAAVAYGPALVCLAVYILLLVDCDLSLLGLLYLCIGLSVLVWQPRKGRWVKAGPDLVLDGSPLPRWVPLALLALLALADALCQLAVRAVLAAPWWHVPKDWAAFARDVLGIATHPSRRELAARLLRPLAVLACLAVYRWLFALGTLRRQLEGQVLGPEGVERERLTAQYGLLGFLKRLLILHASKLIVVACFAASMQLPGAIGALIICGVVAIPPLLWAQRLAPGETARMYRTLLAIQLVAGAWTILQYSVEIAWVQGLIDLHSLRAWVAWLGLEAGDPSQHDTGHLQRLLAWKVLVLVTVAAKRRSLKWKSQLPAAVRSSRVAGAACPLFWPPTPEDSLRPGLDPREEPRLSRRAAGLLSPRAFLAEGTAVSSLAGSARAAAAEARATLRRWARSALDALDWPRPAPLEASAGPAVPRRHTIAGTPTRGRSVDARPFAPLTLTRGSSPPGPSATGLSSPAPPPPLPVAGQWRAFRFALQDWLESSWQRWNMDLCLLLLLLTAFQATTALALVHVALLGLVMALAPARRTQACRWVLVPALGVMLAGQYSVLVGLPPPLPVLKGANDARHDLLVWLGLKDVSRSALWLLFLAYSTAVLQMRYAEWLALADRSSTQRAQREGRAAAAAQAAEASWLLMGNPGDVQQDALPGSLLWQPLTLAAQPAWRWADWARFWMYRHYLEFLLVAVVALCTLENDVIHAGYLALALLFFRQRIALRAAPGRLFWWLPLYNMAVLVITLIYQIPFETWFSWQIDPDVQACNLAHLLGLYKTSVGGSLLGGGYRGAAADVVLWVLIRFQTHLFATTTYQKVMFVVAEEEKRHQQTLSDEEAAWKLRQAAAAVEASRQRAARAQRVARLKEGVGSSFASFGVGVSPTSLDFAFLEGETQEEEVKEDEEEEGEAWPPAEEPVEETTAGDQVAAEPTEERVEGAASPPTSVAAGAARRADSALTIPDSDYVSAGSSGEEGVPAGRAPGGGQGVRAAVESHPVEPASASEEESTAKRGSEARDSPPPAASPPQQLPGPALGSRPAHTPATDYERELSAVEEEEARACGMAVDRRGSPGAGQGTASESAAGTAAAASQPVSLLHRALQHLRHRLRRLDRESVVAYLAYVAVFVADYSLLALFFPLSMFVYALCSVKPTPRYWRVTLVYSELLIIVQYAYQIPTRLGCSFVTPQLQFTMEVIGIHASSVACIPLFVVYLVTLMHSYTLTTRHGLSPSILGGHVDGRGSVGATEQAPPPPVCVVSRAEGKAPHTSTDLEAGGTVGARGETPAQAPDTSTPGQSPSAWGHLRLAATSAAACLAEFALQACTVCERPPHHVIVQLRVPRALRVGREESESADDAAGEAACAFLQSVLDARRAEEVCGSAAGRSVPAAAGSGTPRLRLTHVNEEEQPAEVPADAPLLAAMGPLVLRYVAVLNMPAGTPPDQLAVLMEVVPQHSTHSAGGRTWPLRALSPGAAVTAVLAREAERGSGRGAVPEETPVVLAAEHHSRQSRDWYAITAAIDFVAFIYVALFYNKVVASARSLSEITNEHVVPLGYLVTLITLFMLIVLDRLFYTVGSPLGKAMLHCTQMAVFFSYCLSLFWSPATSGRAHAHLRTLVALKCISFAMSALQLRTGYPPPASYRNGMGRHTFVFMRRINIYSSAAFQVFVALPFVYELRQLLDWSCTPTTLTFMDWLKLEDINMSLYFVTVLRRSRAAKPPGQRQPRYSKFFQGTLLFVGLLLLLWVPLLVFSSGNPTYQVPAAVGFGVNVTLVGKPVPGANAKHRTSTRSFPLFAAGDRRVAGEWGGDQAMLGPGMTYYEASQFQLLCASPDADAYWQLPAPGRRSLINMLSDNGTQAQLSFGWTVQRDVPPLSDHGGPLCVGSTSVTLAESSRQGLLALLRGGPSDPVPLLRRNDPGAGEGPGASAALYPRFWHMRGDVCSSQPLASNVDGMPGSQGWDDQWVACNVSLGREREGEGMGGAAWWRFDCGLVDAGGAPFAEHDAHHCSKSFLGPQLVSVLDRVQGGFIGQTLSKFGIAGLYTVFVYGIGRFLRLSMTNIRMRIPYEDLPNTRRLVALCQDIYIARAEGELGLEEELYWALINIYRLPSVMFELTKREKLE</sequence>
<feature type="transmembrane region" description="Helical" evidence="7">
    <location>
        <begin position="2153"/>
        <end position="2172"/>
    </location>
</feature>
<dbReference type="GO" id="GO:0005261">
    <property type="term" value="F:monoatomic cation channel activity"/>
    <property type="evidence" value="ECO:0007669"/>
    <property type="project" value="TreeGrafter"/>
</dbReference>
<feature type="transmembrane region" description="Helical" evidence="7">
    <location>
        <begin position="717"/>
        <end position="740"/>
    </location>
</feature>
<dbReference type="Pfam" id="PF23188">
    <property type="entry name" value="THU_Piezo1"/>
    <property type="match status" value="1"/>
</dbReference>
<feature type="transmembrane region" description="Helical" evidence="7">
    <location>
        <begin position="1802"/>
        <end position="1819"/>
    </location>
</feature>
<dbReference type="Pfam" id="PF12166">
    <property type="entry name" value="Piezo_cap"/>
    <property type="match status" value="1"/>
</dbReference>
<feature type="domain" description="Piezo non-specific cation channel cap" evidence="8">
    <location>
        <begin position="2456"/>
        <end position="2754"/>
    </location>
</feature>
<evidence type="ECO:0000256" key="7">
    <source>
        <dbReference type="SAM" id="Phobius"/>
    </source>
</evidence>
<dbReference type="InterPro" id="IPR056770">
    <property type="entry name" value="Piezo_THU9_anchor"/>
</dbReference>
<evidence type="ECO:0008006" key="12">
    <source>
        <dbReference type="Google" id="ProtNLM"/>
    </source>
</evidence>
<dbReference type="GO" id="GO:0008381">
    <property type="term" value="F:mechanosensitive monoatomic ion channel activity"/>
    <property type="evidence" value="ECO:0007669"/>
    <property type="project" value="InterPro"/>
</dbReference>
<dbReference type="GO" id="GO:0071260">
    <property type="term" value="P:cellular response to mechanical stimulus"/>
    <property type="evidence" value="ECO:0007669"/>
    <property type="project" value="TreeGrafter"/>
</dbReference>
<dbReference type="GO" id="GO:0050982">
    <property type="term" value="P:detection of mechanical stimulus"/>
    <property type="evidence" value="ECO:0007669"/>
    <property type="project" value="TreeGrafter"/>
</dbReference>
<feature type="transmembrane region" description="Helical" evidence="7">
    <location>
        <begin position="679"/>
        <end position="696"/>
    </location>
</feature>
<feature type="transmembrane region" description="Helical" evidence="7">
    <location>
        <begin position="267"/>
        <end position="286"/>
    </location>
</feature>
<dbReference type="InterPro" id="IPR031334">
    <property type="entry name" value="Piezo_cap_dom"/>
</dbReference>
<feature type="transmembrane region" description="Helical" evidence="7">
    <location>
        <begin position="217"/>
        <end position="235"/>
    </location>
</feature>
<feature type="domain" description="Piezo THU9 and anchor" evidence="10">
    <location>
        <begin position="2151"/>
        <end position="2391"/>
    </location>
</feature>
<dbReference type="PANTHER" id="PTHR13167:SF25">
    <property type="entry name" value="PIEZO-TYPE MECHANOSENSITIVE ION CHANNEL COMPONENT"/>
    <property type="match status" value="1"/>
</dbReference>
<evidence type="ECO:0000259" key="8">
    <source>
        <dbReference type="Pfam" id="PF12166"/>
    </source>
</evidence>
<evidence type="ECO:0000256" key="3">
    <source>
        <dbReference type="ARBA" id="ARBA00022692"/>
    </source>
</evidence>
<feature type="transmembrane region" description="Helical" evidence="7">
    <location>
        <begin position="12"/>
        <end position="30"/>
    </location>
</feature>
<feature type="transmembrane region" description="Helical" evidence="7">
    <location>
        <begin position="307"/>
        <end position="328"/>
    </location>
</feature>